<accession>A0A2N1JCR3</accession>
<keyword evidence="7" id="KW-0788">Thiol protease</keyword>
<dbReference type="PROSITE" id="PS00973">
    <property type="entry name" value="USP_2"/>
    <property type="match status" value="1"/>
</dbReference>
<organism evidence="9 10">
    <name type="scientific">Malassezia vespertilionis</name>
    <dbReference type="NCBI Taxonomy" id="2020962"/>
    <lineage>
        <taxon>Eukaryota</taxon>
        <taxon>Fungi</taxon>
        <taxon>Dikarya</taxon>
        <taxon>Basidiomycota</taxon>
        <taxon>Ustilaginomycotina</taxon>
        <taxon>Malasseziomycetes</taxon>
        <taxon>Malasseziales</taxon>
        <taxon>Malasseziaceae</taxon>
        <taxon>Malassezia</taxon>
    </lineage>
</organism>
<evidence type="ECO:0000256" key="7">
    <source>
        <dbReference type="ARBA" id="ARBA00022807"/>
    </source>
</evidence>
<evidence type="ECO:0000313" key="9">
    <source>
        <dbReference type="EMBL" id="PKI84317.1"/>
    </source>
</evidence>
<dbReference type="OrthoDB" id="2020758at2759"/>
<proteinExistence type="inferred from homology"/>
<keyword evidence="4" id="KW-0645">Protease</keyword>
<dbReference type="InterPro" id="IPR050164">
    <property type="entry name" value="Peptidase_C19"/>
</dbReference>
<feature type="domain" description="USP" evidence="8">
    <location>
        <begin position="77"/>
        <end position="516"/>
    </location>
</feature>
<evidence type="ECO:0000256" key="6">
    <source>
        <dbReference type="ARBA" id="ARBA00022801"/>
    </source>
</evidence>
<dbReference type="STRING" id="2020962.A0A2N1JCR3"/>
<dbReference type="EC" id="3.4.19.12" evidence="3"/>
<dbReference type="GO" id="GO:0005634">
    <property type="term" value="C:nucleus"/>
    <property type="evidence" value="ECO:0007669"/>
    <property type="project" value="TreeGrafter"/>
</dbReference>
<dbReference type="PROSITE" id="PS50235">
    <property type="entry name" value="USP_3"/>
    <property type="match status" value="1"/>
</dbReference>
<evidence type="ECO:0000256" key="2">
    <source>
        <dbReference type="ARBA" id="ARBA00009085"/>
    </source>
</evidence>
<dbReference type="AlphaFoldDB" id="A0A2N1JCR3"/>
<dbReference type="PANTHER" id="PTHR24006">
    <property type="entry name" value="UBIQUITIN CARBOXYL-TERMINAL HYDROLASE"/>
    <property type="match status" value="1"/>
</dbReference>
<keyword evidence="6" id="KW-0378">Hydrolase</keyword>
<dbReference type="EMBL" id="KZ454989">
    <property type="protein sequence ID" value="PKI84317.1"/>
    <property type="molecule type" value="Genomic_DNA"/>
</dbReference>
<sequence length="547" mass="60305">MALDFVGSVAQVPSMLSAVLLRPFGLATPKPFRRERQLPFFTFFDNGLGAEPDVPLGPNAATDSTQLSLTDKAPYYRGLYNPGVHCFMNSVVQSLCSVALLGAYLDAVTAMATRWDEPTPVTDALRVLYVQLNTPHAKSAPIVPRELKAILSTVLQANGMRSLISAHQQQDAQELALLLLAALDQELGNVQQERGRQWRRLNDGLRGVLAPSVDALGKPRGSLGWTGDDVTFPFRGQYAQRISCGECGYMEAVRFFTFSDVSLTVPTNVGVCTLEQCFGAWAQLEQVEWVCHRCSLQKTLRKAQAEHARLDALTRAGPMPGEKGRRRWNAHADELVAAQGNVENLAAALRQGLHESEFAASEIANTVQLVRTLGRSTKQVMLAKPPPVLVIHLNRSTFSLEAFGASKINTRVLFPEWLDMAPYTTGAHLATSATHPLSEPGGVYMYRLSALVTHYGAHNYGHYVSFRRRSSAGAHAESDNVANRSEWARISDESVQACSLHQVLAQNPYLLFYERVDLPLHPSIPPDSMRLHSVPRARLLHRWNPAL</sequence>
<dbReference type="Proteomes" id="UP000232875">
    <property type="component" value="Unassembled WGS sequence"/>
</dbReference>
<dbReference type="SUPFAM" id="SSF54001">
    <property type="entry name" value="Cysteine proteinases"/>
    <property type="match status" value="1"/>
</dbReference>
<evidence type="ECO:0000256" key="5">
    <source>
        <dbReference type="ARBA" id="ARBA00022786"/>
    </source>
</evidence>
<dbReference type="PANTHER" id="PTHR24006:SF888">
    <property type="entry name" value="UBIQUITIN CARBOXYL-TERMINAL HYDROLASE 30"/>
    <property type="match status" value="1"/>
</dbReference>
<keyword evidence="10" id="KW-1185">Reference proteome</keyword>
<evidence type="ECO:0000256" key="1">
    <source>
        <dbReference type="ARBA" id="ARBA00000707"/>
    </source>
</evidence>
<dbReference type="GO" id="GO:0004843">
    <property type="term" value="F:cysteine-type deubiquitinase activity"/>
    <property type="evidence" value="ECO:0007669"/>
    <property type="project" value="UniProtKB-EC"/>
</dbReference>
<evidence type="ECO:0000256" key="4">
    <source>
        <dbReference type="ARBA" id="ARBA00022670"/>
    </source>
</evidence>
<dbReference type="InterPro" id="IPR018200">
    <property type="entry name" value="USP_CS"/>
</dbReference>
<keyword evidence="5" id="KW-0833">Ubl conjugation pathway</keyword>
<protein>
    <recommendedName>
        <fullName evidence="3">ubiquitinyl hydrolase 1</fullName>
        <ecNumber evidence="3">3.4.19.12</ecNumber>
    </recommendedName>
</protein>
<gene>
    <name evidence="9" type="ORF">MVES_001620</name>
</gene>
<dbReference type="Pfam" id="PF00443">
    <property type="entry name" value="UCH"/>
    <property type="match status" value="1"/>
</dbReference>
<comment type="similarity">
    <text evidence="2">Belongs to the peptidase C19 family.</text>
</comment>
<dbReference type="InterPro" id="IPR028889">
    <property type="entry name" value="USP"/>
</dbReference>
<dbReference type="GO" id="GO:0005829">
    <property type="term" value="C:cytosol"/>
    <property type="evidence" value="ECO:0007669"/>
    <property type="project" value="TreeGrafter"/>
</dbReference>
<dbReference type="GO" id="GO:0006508">
    <property type="term" value="P:proteolysis"/>
    <property type="evidence" value="ECO:0007669"/>
    <property type="project" value="UniProtKB-KW"/>
</dbReference>
<dbReference type="GO" id="GO:0016579">
    <property type="term" value="P:protein deubiquitination"/>
    <property type="evidence" value="ECO:0007669"/>
    <property type="project" value="InterPro"/>
</dbReference>
<reference evidence="9 10" key="1">
    <citation type="submission" date="2017-10" db="EMBL/GenBank/DDBJ databases">
        <title>A novel species of cold-tolerant Malassezia isolated from bats.</title>
        <authorList>
            <person name="Lorch J.M."/>
            <person name="Palmer J.M."/>
            <person name="Vanderwolf K.J."/>
            <person name="Schmidt K.Z."/>
            <person name="Verant M.L."/>
            <person name="Weller T.J."/>
            <person name="Blehert D.S."/>
        </authorList>
    </citation>
    <scope>NUCLEOTIDE SEQUENCE [LARGE SCALE GENOMIC DNA]</scope>
    <source>
        <strain evidence="9 10">NWHC:44797-103</strain>
    </source>
</reference>
<comment type="catalytic activity">
    <reaction evidence="1">
        <text>Thiol-dependent hydrolysis of ester, thioester, amide, peptide and isopeptide bonds formed by the C-terminal Gly of ubiquitin (a 76-residue protein attached to proteins as an intracellular targeting signal).</text>
        <dbReference type="EC" id="3.4.19.12"/>
    </reaction>
</comment>
<dbReference type="Gene3D" id="3.90.70.10">
    <property type="entry name" value="Cysteine proteinases"/>
    <property type="match status" value="1"/>
</dbReference>
<evidence type="ECO:0000259" key="8">
    <source>
        <dbReference type="PROSITE" id="PS50235"/>
    </source>
</evidence>
<dbReference type="InterPro" id="IPR038765">
    <property type="entry name" value="Papain-like_cys_pep_sf"/>
</dbReference>
<name>A0A2N1JCR3_9BASI</name>
<dbReference type="InterPro" id="IPR001394">
    <property type="entry name" value="Peptidase_C19_UCH"/>
</dbReference>
<evidence type="ECO:0000313" key="10">
    <source>
        <dbReference type="Proteomes" id="UP000232875"/>
    </source>
</evidence>
<evidence type="ECO:0000256" key="3">
    <source>
        <dbReference type="ARBA" id="ARBA00012759"/>
    </source>
</evidence>